<proteinExistence type="predicted"/>
<evidence type="ECO:0000313" key="1">
    <source>
        <dbReference type="EMBL" id="KAH7844784.1"/>
    </source>
</evidence>
<gene>
    <name evidence="1" type="ORF">Vadar_031618</name>
</gene>
<organism evidence="1 2">
    <name type="scientific">Vaccinium darrowii</name>
    <dbReference type="NCBI Taxonomy" id="229202"/>
    <lineage>
        <taxon>Eukaryota</taxon>
        <taxon>Viridiplantae</taxon>
        <taxon>Streptophyta</taxon>
        <taxon>Embryophyta</taxon>
        <taxon>Tracheophyta</taxon>
        <taxon>Spermatophyta</taxon>
        <taxon>Magnoliopsida</taxon>
        <taxon>eudicotyledons</taxon>
        <taxon>Gunneridae</taxon>
        <taxon>Pentapetalae</taxon>
        <taxon>asterids</taxon>
        <taxon>Ericales</taxon>
        <taxon>Ericaceae</taxon>
        <taxon>Vaccinioideae</taxon>
        <taxon>Vaccinieae</taxon>
        <taxon>Vaccinium</taxon>
    </lineage>
</organism>
<accession>A0ACB7XUK6</accession>
<keyword evidence="2" id="KW-1185">Reference proteome</keyword>
<comment type="caution">
    <text evidence="1">The sequence shown here is derived from an EMBL/GenBank/DDBJ whole genome shotgun (WGS) entry which is preliminary data.</text>
</comment>
<dbReference type="EMBL" id="CM037151">
    <property type="protein sequence ID" value="KAH7844784.1"/>
    <property type="molecule type" value="Genomic_DNA"/>
</dbReference>
<reference evidence="1 2" key="1">
    <citation type="journal article" date="2021" name="Hortic Res">
        <title>High-quality reference genome and annotation aids understanding of berry development for evergreen blueberry (Vaccinium darrowii).</title>
        <authorList>
            <person name="Yu J."/>
            <person name="Hulse-Kemp A.M."/>
            <person name="Babiker E."/>
            <person name="Staton M."/>
        </authorList>
    </citation>
    <scope>NUCLEOTIDE SEQUENCE [LARGE SCALE GENOMIC DNA]</scope>
    <source>
        <strain evidence="2">cv. NJ 8807/NJ 8810</strain>
        <tissue evidence="1">Young leaf</tissue>
    </source>
</reference>
<sequence length="602" mass="65016">MATALMLLRKSPSNRSTIAALTSSVESLLNRHRNHSHFSKPTTNLVTSANELSGNSQTRSFSIGWLSGGYDVAASRRSFHGAAGLNFRASVPTANAGYAAAADLFEEDQSRGHGASTDGDEGLEISKLGISEHIVSALASKGITKLFPIQKAVLEPAMKGCDMIGRARTGTGKTLAFGIPIMDKILRFNEKHGCGRDPLAMVLAPTRELARQVDKEFCEAAPKLESLCVYGGVPISRQMSQLDHGVDVVVGTPGRVIDLIKRGALNLKQIQFLVLDEADQMLNVGFADDVETILQHVPQKRQCMMFSATMPSWIRKLTQKYLKDPLTIDLVGDSVQKLADGISLYAIPSEMYEKPHIIGPLITEHAKGGKCIVFTQTKRDADKLAYAMQRNFKCEALHGDISQNQREITLSGFRDGRINVLVATDVAARGLDVPNVDLVIHYELPSTSEIFVHRSGRTGRAGKKGSAILVYTSNQARDVKTIERDVGCRFTELPRIAVEGGTSSMFNDMGPSRGGRFGDSGFGRSGGRMGGFGDSRSGYGGSGSSRSGVVLADLAIFSQVNPVVASVIPVLALLVALAMIKIQGDHSNFSWSFRDENYRSPL</sequence>
<dbReference type="Proteomes" id="UP000828048">
    <property type="component" value="Chromosome 1"/>
</dbReference>
<name>A0ACB7XUK6_9ERIC</name>
<protein>
    <submittedName>
        <fullName evidence="1">Uncharacterized protein</fullName>
    </submittedName>
</protein>
<evidence type="ECO:0000313" key="2">
    <source>
        <dbReference type="Proteomes" id="UP000828048"/>
    </source>
</evidence>